<protein>
    <submittedName>
        <fullName evidence="6">Substrate-binding component of ABC transporter</fullName>
    </submittedName>
</protein>
<accession>Q1M743</accession>
<keyword evidence="3 4" id="KW-0732">Signal</keyword>
<dbReference type="GO" id="GO:0030288">
    <property type="term" value="C:outer membrane-bounded periplasmic space"/>
    <property type="evidence" value="ECO:0007669"/>
    <property type="project" value="TreeGrafter"/>
</dbReference>
<evidence type="ECO:0000256" key="1">
    <source>
        <dbReference type="ARBA" id="ARBA00004418"/>
    </source>
</evidence>
<organism evidence="6 7">
    <name type="scientific">Rhizobium johnstonii (strain DSM 114642 / LMG 32736 / 3841)</name>
    <name type="common">Rhizobium leguminosarum bv. viciae</name>
    <dbReference type="NCBI Taxonomy" id="216596"/>
    <lineage>
        <taxon>Bacteria</taxon>
        <taxon>Pseudomonadati</taxon>
        <taxon>Pseudomonadota</taxon>
        <taxon>Alphaproteobacteria</taxon>
        <taxon>Hyphomicrobiales</taxon>
        <taxon>Rhizobiaceae</taxon>
        <taxon>Rhizobium/Agrobacterium group</taxon>
        <taxon>Rhizobium</taxon>
        <taxon>Rhizobium johnstonii</taxon>
    </lineage>
</organism>
<feature type="signal peptide" evidence="4">
    <location>
        <begin position="1"/>
        <end position="28"/>
    </location>
</feature>
<dbReference type="Pfam" id="PF13407">
    <property type="entry name" value="Peripla_BP_4"/>
    <property type="match status" value="1"/>
</dbReference>
<keyword evidence="6" id="KW-0614">Plasmid</keyword>
<dbReference type="AlphaFoldDB" id="Q1M743"/>
<evidence type="ECO:0000256" key="2">
    <source>
        <dbReference type="ARBA" id="ARBA00007639"/>
    </source>
</evidence>
<name>Q1M743_RHIJ3</name>
<proteinExistence type="inferred from homology"/>
<evidence type="ECO:0000313" key="7">
    <source>
        <dbReference type="Proteomes" id="UP000006575"/>
    </source>
</evidence>
<sequence length="357" mass="37126">MEMMKFSTQAAGAAVFVLSLLGGTSAFAQTAVSDATVAFLMPDQGSTRYEEHDHPGFVAEMKKLCASCKVLYQNADADIAKQQQQFNSAITQGAKVIVLDPVDSAAAASLVQLAQSQGVKVIAYDRPIPKGKADFYVSFDNKAIGKAIAESLVQHLKAQKVPTDGGGILQINGSPTDAAAGLIKDGIHEGLASGEYKTLAEFDTPNWQPANAQQWAGGQITRFGKQIVGVVAANDGTGGGAIAAFKAAGVDPVPPVTGNDATIAALQLIISGDQYNTISKPSEIVAAAAANVAVKLLAGETIKAEMTLYDTPAQLFVPAVVTAENLKAEIIDKKINTAEELCTGRYADGCKKLGITK</sequence>
<dbReference type="EMBL" id="AM236084">
    <property type="protein sequence ID" value="CAK10690.1"/>
    <property type="molecule type" value="Genomic_DNA"/>
</dbReference>
<dbReference type="Proteomes" id="UP000006575">
    <property type="component" value="Plasmid pRL10"/>
</dbReference>
<evidence type="ECO:0000256" key="4">
    <source>
        <dbReference type="SAM" id="SignalP"/>
    </source>
</evidence>
<dbReference type="HOGENOM" id="CLU_037628_13_3_5"/>
<geneLocation type="plasmid" evidence="6 7">
    <name>pRL10</name>
</geneLocation>
<comment type="similarity">
    <text evidence="2">Belongs to the bacterial solute-binding protein 2 family.</text>
</comment>
<dbReference type="GeneID" id="303210706"/>
<dbReference type="EnsemblBacteria" id="CAK10690">
    <property type="protein sequence ID" value="CAK10690"/>
    <property type="gene ID" value="pRL100464"/>
</dbReference>
<dbReference type="CDD" id="cd19995">
    <property type="entry name" value="PBP1_ABC_xylose_binding-like"/>
    <property type="match status" value="1"/>
</dbReference>
<dbReference type="InterPro" id="IPR025997">
    <property type="entry name" value="SBP_2_dom"/>
</dbReference>
<comment type="subcellular location">
    <subcellularLocation>
        <location evidence="1">Periplasm</location>
    </subcellularLocation>
</comment>
<gene>
    <name evidence="6" type="ordered locus">pRL100464</name>
</gene>
<dbReference type="InterPro" id="IPR050555">
    <property type="entry name" value="Bact_Solute-Bind_Prot2"/>
</dbReference>
<keyword evidence="7" id="KW-1185">Reference proteome</keyword>
<evidence type="ECO:0000313" key="6">
    <source>
        <dbReference type="EMBL" id="CAK10690.1"/>
    </source>
</evidence>
<evidence type="ECO:0000256" key="3">
    <source>
        <dbReference type="ARBA" id="ARBA00022729"/>
    </source>
</evidence>
<reference evidence="6 7" key="1">
    <citation type="journal article" date="2006" name="Genome Biol.">
        <title>The genome of Rhizobium leguminosarum has recognizable core and accessory components.</title>
        <authorList>
            <person name="Young J.W."/>
            <person name="Crossman L.C."/>
            <person name="Johnston A.W.B."/>
            <person name="Thomson N.R."/>
            <person name="Ghazoui Z.F."/>
            <person name="Hull K.H."/>
            <person name="Wexler M."/>
            <person name="Curson A.R.J."/>
            <person name="Todd J.D."/>
            <person name="Poole P.S."/>
            <person name="Mauchline T.H."/>
            <person name="East A.K."/>
            <person name="Quail M.A."/>
            <person name="Churcher C."/>
            <person name="Arrowsmith C."/>
            <person name="Cherevach A."/>
            <person name="Chillingworth T."/>
            <person name="Clarke K."/>
            <person name="Cronin A."/>
            <person name="Davis P."/>
            <person name="Fraser A."/>
            <person name="Hance Z."/>
            <person name="Hauser H."/>
            <person name="Jagels K."/>
            <person name="Moule S."/>
            <person name="Mungall K."/>
            <person name="Norbertczak H."/>
            <person name="Rabbinowitsch E."/>
            <person name="Sanders M."/>
            <person name="Simmonds M."/>
            <person name="Whitehead S."/>
            <person name="Parkhill J."/>
        </authorList>
    </citation>
    <scope>NUCLEOTIDE SEQUENCE [LARGE SCALE GENOMIC DNA]</scope>
    <source>
        <strain evidence="7">DSM 114642 / LMG 32736 / 3841</strain>
    </source>
</reference>
<dbReference type="RefSeq" id="WP_011654486.1">
    <property type="nucleotide sequence ID" value="NC_008381.1"/>
</dbReference>
<dbReference type="PANTHER" id="PTHR30036:SF1">
    <property type="entry name" value="D-XYLOSE-BINDING PERIPLASMIC PROTEIN"/>
    <property type="match status" value="1"/>
</dbReference>
<feature type="chain" id="PRO_5004193759" evidence="4">
    <location>
        <begin position="29"/>
        <end position="357"/>
    </location>
</feature>
<dbReference type="Gene3D" id="3.40.50.2300">
    <property type="match status" value="2"/>
</dbReference>
<dbReference type="SUPFAM" id="SSF53822">
    <property type="entry name" value="Periplasmic binding protein-like I"/>
    <property type="match status" value="1"/>
</dbReference>
<dbReference type="PANTHER" id="PTHR30036">
    <property type="entry name" value="D-XYLOSE-BINDING PERIPLASMIC PROTEIN"/>
    <property type="match status" value="1"/>
</dbReference>
<dbReference type="InterPro" id="IPR028082">
    <property type="entry name" value="Peripla_BP_I"/>
</dbReference>
<dbReference type="GO" id="GO:0030246">
    <property type="term" value="F:carbohydrate binding"/>
    <property type="evidence" value="ECO:0007669"/>
    <property type="project" value="TreeGrafter"/>
</dbReference>
<feature type="domain" description="Periplasmic binding protein" evidence="5">
    <location>
        <begin position="37"/>
        <end position="300"/>
    </location>
</feature>
<dbReference type="KEGG" id="rle:pRL100464"/>
<evidence type="ECO:0000259" key="5">
    <source>
        <dbReference type="Pfam" id="PF13407"/>
    </source>
</evidence>